<comment type="caution">
    <text evidence="2">The sequence shown here is derived from an EMBL/GenBank/DDBJ whole genome shotgun (WGS) entry which is preliminary data.</text>
</comment>
<accession>A0ABT9U7Y5</accession>
<gene>
    <name evidence="2" type="ORF">J2T15_005237</name>
</gene>
<keyword evidence="1" id="KW-0812">Transmembrane</keyword>
<evidence type="ECO:0000313" key="2">
    <source>
        <dbReference type="EMBL" id="MDQ0115770.1"/>
    </source>
</evidence>
<evidence type="ECO:0000313" key="3">
    <source>
        <dbReference type="Proteomes" id="UP001229346"/>
    </source>
</evidence>
<proteinExistence type="predicted"/>
<organism evidence="2 3">
    <name type="scientific">Paenibacillus harenae</name>
    <dbReference type="NCBI Taxonomy" id="306543"/>
    <lineage>
        <taxon>Bacteria</taxon>
        <taxon>Bacillati</taxon>
        <taxon>Bacillota</taxon>
        <taxon>Bacilli</taxon>
        <taxon>Bacillales</taxon>
        <taxon>Paenibacillaceae</taxon>
        <taxon>Paenibacillus</taxon>
    </lineage>
</organism>
<keyword evidence="1" id="KW-1133">Transmembrane helix</keyword>
<reference evidence="2 3" key="1">
    <citation type="submission" date="2023-07" db="EMBL/GenBank/DDBJ databases">
        <title>Sorghum-associated microbial communities from plants grown in Nebraska, USA.</title>
        <authorList>
            <person name="Schachtman D."/>
        </authorList>
    </citation>
    <scope>NUCLEOTIDE SEQUENCE [LARGE SCALE GENOMIC DNA]</scope>
    <source>
        <strain evidence="2 3">CC482</strain>
    </source>
</reference>
<dbReference type="Proteomes" id="UP001229346">
    <property type="component" value="Unassembled WGS sequence"/>
</dbReference>
<evidence type="ECO:0000256" key="1">
    <source>
        <dbReference type="SAM" id="Phobius"/>
    </source>
</evidence>
<keyword evidence="3" id="KW-1185">Reference proteome</keyword>
<feature type="transmembrane region" description="Helical" evidence="1">
    <location>
        <begin position="203"/>
        <end position="220"/>
    </location>
</feature>
<feature type="transmembrane region" description="Helical" evidence="1">
    <location>
        <begin position="177"/>
        <end position="196"/>
    </location>
</feature>
<protein>
    <submittedName>
        <fullName evidence="2">Uncharacterized protein</fullName>
    </submittedName>
</protein>
<dbReference type="RefSeq" id="WP_307207697.1">
    <property type="nucleotide sequence ID" value="NZ_JAUSSU010000012.1"/>
</dbReference>
<feature type="transmembrane region" description="Helical" evidence="1">
    <location>
        <begin position="77"/>
        <end position="96"/>
    </location>
</feature>
<feature type="transmembrane region" description="Helical" evidence="1">
    <location>
        <begin position="102"/>
        <end position="121"/>
    </location>
</feature>
<dbReference type="EMBL" id="JAUSSU010000012">
    <property type="protein sequence ID" value="MDQ0115770.1"/>
    <property type="molecule type" value="Genomic_DNA"/>
</dbReference>
<name>A0ABT9U7Y5_PAEHA</name>
<keyword evidence="1" id="KW-0472">Membrane</keyword>
<feature type="transmembrane region" description="Helical" evidence="1">
    <location>
        <begin position="232"/>
        <end position="250"/>
    </location>
</feature>
<feature type="transmembrane region" description="Helical" evidence="1">
    <location>
        <begin position="142"/>
        <end position="165"/>
    </location>
</feature>
<sequence>MSKRNIPSRQGKGELDELDQELKMLLDDYSVEYPSEDAIVRTIDTLRPYVMHPDRRQTNRTPLPLKRDLFTILHIRPGFWLVNALIFLAGLYIWGYKNGDPYIILMLLAPVPFLIGLLEIFRGRDEGLMEMEMSCKYSAQQLLLAKMVVIGGYNVLLSTLLIAAFGLFGEPIVLTKLLMYWITPFTVVSSIGFGVACRMRGALSTPIMLTLWLFGIALFLSSDELLNVMNELHPSLYAALSALAIAVFAWQTKRFRRGEYFETIH</sequence>